<dbReference type="SUPFAM" id="SSF64518">
    <property type="entry name" value="Phase 1 flagellin"/>
    <property type="match status" value="1"/>
</dbReference>
<accession>A0A258CUB3</accession>
<organism evidence="3 4">
    <name type="scientific">Caulobacter vibrioides</name>
    <name type="common">Caulobacter crescentus</name>
    <dbReference type="NCBI Taxonomy" id="155892"/>
    <lineage>
        <taxon>Bacteria</taxon>
        <taxon>Pseudomonadati</taxon>
        <taxon>Pseudomonadota</taxon>
        <taxon>Alphaproteobacteria</taxon>
        <taxon>Caulobacterales</taxon>
        <taxon>Caulobacteraceae</taxon>
        <taxon>Caulobacter</taxon>
    </lineage>
</organism>
<dbReference type="EMBL" id="NCDQ01000419">
    <property type="protein sequence ID" value="OYW99234.1"/>
    <property type="molecule type" value="Genomic_DNA"/>
</dbReference>
<keyword evidence="3" id="KW-0966">Cell projection</keyword>
<evidence type="ECO:0000313" key="4">
    <source>
        <dbReference type="Proteomes" id="UP000215616"/>
    </source>
</evidence>
<dbReference type="PANTHER" id="PTHR30033">
    <property type="entry name" value="FLAGELLAR HOOK-ASSOCIATED PROTEIN 1"/>
    <property type="match status" value="1"/>
</dbReference>
<dbReference type="PANTHER" id="PTHR30033:SF2">
    <property type="entry name" value="FLAGELLAR HOOK PROTEIN"/>
    <property type="match status" value="1"/>
</dbReference>
<dbReference type="GO" id="GO:0044780">
    <property type="term" value="P:bacterial-type flagellum assembly"/>
    <property type="evidence" value="ECO:0007669"/>
    <property type="project" value="InterPro"/>
</dbReference>
<evidence type="ECO:0000256" key="1">
    <source>
        <dbReference type="ARBA" id="ARBA00009677"/>
    </source>
</evidence>
<comment type="similarity">
    <text evidence="1">Belongs to the flagella basal body rod proteins family.</text>
</comment>
<proteinExistence type="inferred from homology"/>
<name>A0A258CUB3_CAUVI</name>
<dbReference type="AlphaFoldDB" id="A0A258CUB3"/>
<feature type="non-terminal residue" evidence="3">
    <location>
        <position position="1"/>
    </location>
</feature>
<dbReference type="Proteomes" id="UP000215616">
    <property type="component" value="Unassembled WGS sequence"/>
</dbReference>
<protein>
    <submittedName>
        <fullName evidence="3">Flagellar biosynthesis protein FlgK</fullName>
    </submittedName>
</protein>
<evidence type="ECO:0000259" key="2">
    <source>
        <dbReference type="Pfam" id="PF06429"/>
    </source>
</evidence>
<comment type="caution">
    <text evidence="3">The sequence shown here is derived from an EMBL/GenBank/DDBJ whole genome shotgun (WGS) entry which is preliminary data.</text>
</comment>
<feature type="domain" description="Flagellar basal-body/hook protein C-terminal" evidence="2">
    <location>
        <begin position="272"/>
        <end position="308"/>
    </location>
</feature>
<sequence>GFSNGALSLSASGGLGVAIADDATTPSNKIGKGFSHYFGLNDIVRTSGYSPYETGLTASDPHGFTSGEMTIRLTDVEGGRIRDIPFTPPVGGTMQNMLDALNSRASGVGLYGQFSMNGQGQISFTSNTNTPVAMSIVADSTERGAGGPSASQLFGIGPAERSTRGEKFSLNKAMDQNPKLLPFAKLDLTQAVGGSAALAIGDGRGALALANAGENTATFGVAGSAASVTMTVSRYAADFGGSIARKAATAESRKDAAAAVSSEVDSQRQSEEGVNLDEELINLTTYQQAFNASARLIQASKDMFDVLTGILG</sequence>
<dbReference type="GO" id="GO:0005198">
    <property type="term" value="F:structural molecule activity"/>
    <property type="evidence" value="ECO:0007669"/>
    <property type="project" value="InterPro"/>
</dbReference>
<dbReference type="InterPro" id="IPR010930">
    <property type="entry name" value="Flg_bb/hook_C_dom"/>
</dbReference>
<dbReference type="Pfam" id="PF06429">
    <property type="entry name" value="Flg_bbr_C"/>
    <property type="match status" value="1"/>
</dbReference>
<gene>
    <name evidence="3" type="ORF">B7Z12_18435</name>
</gene>
<reference evidence="3 4" key="1">
    <citation type="submission" date="2017-03" db="EMBL/GenBank/DDBJ databases">
        <title>Lifting the veil on microbial sulfur biogeochemistry in mining wastewaters.</title>
        <authorList>
            <person name="Kantor R.S."/>
            <person name="Colenbrander Nelson T."/>
            <person name="Marshall S."/>
            <person name="Bennett D."/>
            <person name="Apte S."/>
            <person name="Camacho D."/>
            <person name="Thomas B.C."/>
            <person name="Warren L.A."/>
            <person name="Banfield J.F."/>
        </authorList>
    </citation>
    <scope>NUCLEOTIDE SEQUENCE [LARGE SCALE GENOMIC DNA]</scope>
    <source>
        <strain evidence="3">32-67-7</strain>
    </source>
</reference>
<dbReference type="GO" id="GO:0009424">
    <property type="term" value="C:bacterial-type flagellum hook"/>
    <property type="evidence" value="ECO:0007669"/>
    <property type="project" value="InterPro"/>
</dbReference>
<evidence type="ECO:0000313" key="3">
    <source>
        <dbReference type="EMBL" id="OYW99234.1"/>
    </source>
</evidence>
<keyword evidence="3" id="KW-0282">Flagellum</keyword>
<keyword evidence="3" id="KW-0969">Cilium</keyword>
<dbReference type="InterPro" id="IPR002371">
    <property type="entry name" value="FlgK"/>
</dbReference>